<feature type="chain" id="PRO_5042880733" evidence="1">
    <location>
        <begin position="20"/>
        <end position="268"/>
    </location>
</feature>
<evidence type="ECO:0000256" key="1">
    <source>
        <dbReference type="SAM" id="SignalP"/>
    </source>
</evidence>
<reference evidence="3" key="1">
    <citation type="submission" date="2019-11" db="EMBL/GenBank/DDBJ databases">
        <title>Escherichia coli 1916D6.</title>
        <authorList>
            <person name="Yao H."/>
            <person name="Du X."/>
            <person name="Yu R."/>
            <person name="Li A."/>
        </authorList>
    </citation>
    <scope>NUCLEOTIDE SEQUENCE [LARGE SCALE GENOMIC DNA]</scope>
    <source>
        <strain evidence="3">19110F47</strain>
    </source>
</reference>
<dbReference type="RefSeq" id="WP_154321283.1">
    <property type="nucleotide sequence ID" value="NZ_CP046045.1"/>
</dbReference>
<feature type="signal peptide" evidence="1">
    <location>
        <begin position="1"/>
        <end position="19"/>
    </location>
</feature>
<name>A0AAP9KK91_9GAMM</name>
<dbReference type="PANTHER" id="PTHR43628:SF1">
    <property type="entry name" value="CHITIN SYNTHASE REGULATORY FACTOR 2-RELATED"/>
    <property type="match status" value="1"/>
</dbReference>
<dbReference type="InterPro" id="IPR052945">
    <property type="entry name" value="Mitotic_Regulator"/>
</dbReference>
<sequence>MKKLLIATASALSSSICMANSNIPTDPAFAKIEQLTQANKMQEAYQELEKLAKIGNVKAMEALGYSNQTGQGTAKNEMKAVQFYEQAAKKNSPVSNYVLGRNYLTGELGLKQDTAKAKQYLQTASNQGFNDATVDLAVLYFSENTTASDQKGLKLLQPLIAKDYYQAIHAKALYDISTGFKNKDEAPIKQGLQSIQNLAQKGYIPALMAVGNMFVNGNIVPQNLPEAKKIFASLAQENVAQAKESLAVVEKMMADQSKASNKATAKKS</sequence>
<protein>
    <submittedName>
        <fullName evidence="2">Sel1 repeat family protein</fullName>
    </submittedName>
</protein>
<organism evidence="2 3">
    <name type="scientific">Acinetobacter towneri</name>
    <dbReference type="NCBI Taxonomy" id="202956"/>
    <lineage>
        <taxon>Bacteria</taxon>
        <taxon>Pseudomonadati</taxon>
        <taxon>Pseudomonadota</taxon>
        <taxon>Gammaproteobacteria</taxon>
        <taxon>Moraxellales</taxon>
        <taxon>Moraxellaceae</taxon>
        <taxon>Acinetobacter</taxon>
    </lineage>
</organism>
<evidence type="ECO:0000313" key="3">
    <source>
        <dbReference type="Proteomes" id="UP000405075"/>
    </source>
</evidence>
<dbReference type="InterPro" id="IPR006597">
    <property type="entry name" value="Sel1-like"/>
</dbReference>
<dbReference type="AlphaFoldDB" id="A0AAP9KK91"/>
<dbReference type="Pfam" id="PF08238">
    <property type="entry name" value="Sel1"/>
    <property type="match status" value="3"/>
</dbReference>
<keyword evidence="1" id="KW-0732">Signal</keyword>
<accession>A0AAP9KK91</accession>
<dbReference type="Proteomes" id="UP000405075">
    <property type="component" value="Chromosome"/>
</dbReference>
<evidence type="ECO:0000313" key="2">
    <source>
        <dbReference type="EMBL" id="QGM28876.1"/>
    </source>
</evidence>
<dbReference type="InterPro" id="IPR011990">
    <property type="entry name" value="TPR-like_helical_dom_sf"/>
</dbReference>
<dbReference type="SMART" id="SM00671">
    <property type="entry name" value="SEL1"/>
    <property type="match status" value="3"/>
</dbReference>
<dbReference type="SUPFAM" id="SSF81901">
    <property type="entry name" value="HCP-like"/>
    <property type="match status" value="1"/>
</dbReference>
<gene>
    <name evidence="2" type="ORF">GJD93_11685</name>
</gene>
<dbReference type="PANTHER" id="PTHR43628">
    <property type="entry name" value="ACTIVATOR OF C KINASE PROTEIN 1-RELATED"/>
    <property type="match status" value="1"/>
</dbReference>
<proteinExistence type="predicted"/>
<dbReference type="EMBL" id="CP046045">
    <property type="protein sequence ID" value="QGM28876.1"/>
    <property type="molecule type" value="Genomic_DNA"/>
</dbReference>
<dbReference type="Gene3D" id="1.25.40.10">
    <property type="entry name" value="Tetratricopeptide repeat domain"/>
    <property type="match status" value="1"/>
</dbReference>